<dbReference type="InterPro" id="IPR009138">
    <property type="entry name" value="Neural_cell_adh"/>
</dbReference>
<dbReference type="PROSITE" id="PS50835">
    <property type="entry name" value="IG_LIKE"/>
    <property type="match status" value="4"/>
</dbReference>
<keyword evidence="9" id="KW-0325">Glycoprotein</keyword>
<evidence type="ECO:0000256" key="7">
    <source>
        <dbReference type="ARBA" id="ARBA00023136"/>
    </source>
</evidence>
<feature type="domain" description="Fibronectin type-III" evidence="15">
    <location>
        <begin position="533"/>
        <end position="624"/>
    </location>
</feature>
<feature type="domain" description="Ig-like" evidence="14">
    <location>
        <begin position="211"/>
        <end position="311"/>
    </location>
</feature>
<keyword evidence="2 12" id="KW-0812">Transmembrane</keyword>
<dbReference type="PRINTS" id="PR01838">
    <property type="entry name" value="NCAMFAMILY"/>
</dbReference>
<dbReference type="InterPro" id="IPR007110">
    <property type="entry name" value="Ig-like_dom"/>
</dbReference>
<keyword evidence="10" id="KW-0393">Immunoglobulin domain</keyword>
<keyword evidence="3 13" id="KW-0732">Signal</keyword>
<sequence length="822" mass="93961">MRNFCYIFILLLPFAFTDSLVKITRSDRKIYLKEGDQLQLVCQVTGDATENPKLKWYNMNKKEVTKTNNNEDAFILSMAKNQLILFIKGLDKQAGKWSCKGTIAGVTHSDERIIDIYKGISFDGCDEFQYPKEGKVGLIRCKVKGSPPPSIVWFKNTASLNTAGKKYADTRDGLRINNLESPEDDGTYTLMASTDRETKTKIFRITVSTQPKITEGFQNNMKLAHRKKKTFMCKAESRPDAKYLFYRKKSEIFEPNLDPNKMRPLGSSDDYVVDGDKGFIQFNSPVFEDTGTYLCVAKNQAGSDSSYGFIRVHMRPDYVEVRQPSNARENAKADFRVTFRAYPFPEVIFQKRHNPSVKYELGKSYENGRIKVEKTDARTVTFKLDKASWKDYGNYSIILRNDEGKVVKNETLKIRFQPQMISKDTVVYAWAGAVRNLTCEVISYPEPSIFWYRKDRDNDNKQIMRRLESNETLVLYPLEKKIGGRYFRNIQVRVSIQVETWAFYDRFYCGASNKHGKAVNSTVKLERAEKPGPPKNVRELEVTPTTVTLAVDPPDFDGHIPLTGYRVSWHNMHLVFKLPRAEDQKLYIENLNPATTYTFKIQAVNRVGPGNDIQLSIQTHTSSAPKPIVIRGDRISVEPYSYEAKWKNPQTGGSPITWYYFQYRAVEMDDESKNVIRGRTNYKEKKVKDNRLRPMTSYTLTHLQENTFYELTIKAENNIGISKISDEFIFQTRTATTEERKRYAAANSKRIGSGGVAAIACIILLLVIVAVDGACYVLNDCGITRLICVHACGKTPAENRARRQDNVAANSEEQEKLATEHA</sequence>
<dbReference type="SMART" id="SM00409">
    <property type="entry name" value="IG"/>
    <property type="match status" value="4"/>
</dbReference>
<evidence type="ECO:0000256" key="13">
    <source>
        <dbReference type="SAM" id="SignalP"/>
    </source>
</evidence>
<dbReference type="InterPro" id="IPR003598">
    <property type="entry name" value="Ig_sub2"/>
</dbReference>
<evidence type="ECO:0000256" key="3">
    <source>
        <dbReference type="ARBA" id="ARBA00022729"/>
    </source>
</evidence>
<feature type="domain" description="Ig-like" evidence="14">
    <location>
        <begin position="418"/>
        <end position="526"/>
    </location>
</feature>
<dbReference type="PROSITE" id="PS50853">
    <property type="entry name" value="FN3"/>
    <property type="match status" value="2"/>
</dbReference>
<dbReference type="PANTHER" id="PTHR13817:SF166">
    <property type="entry name" value="NEURONAL IGCAM-RELATED"/>
    <property type="match status" value="1"/>
</dbReference>
<dbReference type="Pfam" id="PF00041">
    <property type="entry name" value="fn3"/>
    <property type="match status" value="2"/>
</dbReference>
<evidence type="ECO:0000256" key="11">
    <source>
        <dbReference type="SAM" id="MobiDB-lite"/>
    </source>
</evidence>
<dbReference type="Gene3D" id="2.60.40.10">
    <property type="entry name" value="Immunoglobulins"/>
    <property type="match status" value="7"/>
</dbReference>
<feature type="signal peptide" evidence="13">
    <location>
        <begin position="1"/>
        <end position="19"/>
    </location>
</feature>
<feature type="compositionally biased region" description="Basic and acidic residues" evidence="11">
    <location>
        <begin position="813"/>
        <end position="822"/>
    </location>
</feature>
<evidence type="ECO:0000259" key="14">
    <source>
        <dbReference type="PROSITE" id="PS50835"/>
    </source>
</evidence>
<dbReference type="Proteomes" id="UP000549394">
    <property type="component" value="Unassembled WGS sequence"/>
</dbReference>
<feature type="region of interest" description="Disordered" evidence="11">
    <location>
        <begin position="800"/>
        <end position="822"/>
    </location>
</feature>
<protein>
    <submittedName>
        <fullName evidence="16">DgyrCDS12470</fullName>
    </submittedName>
</protein>
<keyword evidence="8" id="KW-1015">Disulfide bond</keyword>
<dbReference type="EMBL" id="CAJFCJ010000020">
    <property type="protein sequence ID" value="CAD5124171.1"/>
    <property type="molecule type" value="Genomic_DNA"/>
</dbReference>
<dbReference type="PANTHER" id="PTHR13817">
    <property type="entry name" value="TITIN"/>
    <property type="match status" value="1"/>
</dbReference>
<name>A0A7I8W6J9_9ANNE</name>
<dbReference type="InterPro" id="IPR036179">
    <property type="entry name" value="Ig-like_dom_sf"/>
</dbReference>
<feature type="domain" description="Fibronectin type-III" evidence="15">
    <location>
        <begin position="626"/>
        <end position="735"/>
    </location>
</feature>
<comment type="caution">
    <text evidence="16">The sequence shown here is derived from an EMBL/GenBank/DDBJ whole genome shotgun (WGS) entry which is preliminary data.</text>
</comment>
<keyword evidence="7 12" id="KW-0472">Membrane</keyword>
<feature type="domain" description="Ig-like" evidence="14">
    <location>
        <begin position="13"/>
        <end position="115"/>
    </location>
</feature>
<keyword evidence="4" id="KW-0677">Repeat</keyword>
<reference evidence="16 17" key="1">
    <citation type="submission" date="2020-08" db="EMBL/GenBank/DDBJ databases">
        <authorList>
            <person name="Hejnol A."/>
        </authorList>
    </citation>
    <scope>NUCLEOTIDE SEQUENCE [LARGE SCALE GENOMIC DNA]</scope>
</reference>
<keyword evidence="5" id="KW-0130">Cell adhesion</keyword>
<dbReference type="InterPro" id="IPR036116">
    <property type="entry name" value="FN3_sf"/>
</dbReference>
<feature type="transmembrane region" description="Helical" evidence="12">
    <location>
        <begin position="756"/>
        <end position="778"/>
    </location>
</feature>
<evidence type="ECO:0000313" key="16">
    <source>
        <dbReference type="EMBL" id="CAD5124171.1"/>
    </source>
</evidence>
<feature type="chain" id="PRO_5029908830" evidence="13">
    <location>
        <begin position="20"/>
        <end position="822"/>
    </location>
</feature>
<dbReference type="OrthoDB" id="6282755at2759"/>
<evidence type="ECO:0000259" key="15">
    <source>
        <dbReference type="PROSITE" id="PS50853"/>
    </source>
</evidence>
<evidence type="ECO:0000256" key="10">
    <source>
        <dbReference type="ARBA" id="ARBA00023319"/>
    </source>
</evidence>
<dbReference type="CDD" id="cd00096">
    <property type="entry name" value="Ig"/>
    <property type="match status" value="3"/>
</dbReference>
<dbReference type="Pfam" id="PF07679">
    <property type="entry name" value="I-set"/>
    <property type="match status" value="1"/>
</dbReference>
<dbReference type="GO" id="GO:0007155">
    <property type="term" value="P:cell adhesion"/>
    <property type="evidence" value="ECO:0007669"/>
    <property type="project" value="UniProtKB-KW"/>
</dbReference>
<evidence type="ECO:0000256" key="5">
    <source>
        <dbReference type="ARBA" id="ARBA00022889"/>
    </source>
</evidence>
<evidence type="ECO:0000256" key="9">
    <source>
        <dbReference type="ARBA" id="ARBA00023180"/>
    </source>
</evidence>
<dbReference type="SMART" id="SM00408">
    <property type="entry name" value="IGc2"/>
    <property type="match status" value="2"/>
</dbReference>
<keyword evidence="6 12" id="KW-1133">Transmembrane helix</keyword>
<dbReference type="GO" id="GO:0005886">
    <property type="term" value="C:plasma membrane"/>
    <property type="evidence" value="ECO:0007669"/>
    <property type="project" value="UniProtKB-ARBA"/>
</dbReference>
<dbReference type="SUPFAM" id="SSF49265">
    <property type="entry name" value="Fibronectin type III"/>
    <property type="match status" value="1"/>
</dbReference>
<dbReference type="InterPro" id="IPR013783">
    <property type="entry name" value="Ig-like_fold"/>
</dbReference>
<dbReference type="AlphaFoldDB" id="A0A7I8W6J9"/>
<dbReference type="InterPro" id="IPR050964">
    <property type="entry name" value="Striated_Muscle_Regulatory"/>
</dbReference>
<dbReference type="InterPro" id="IPR003599">
    <property type="entry name" value="Ig_sub"/>
</dbReference>
<feature type="domain" description="Ig-like" evidence="14">
    <location>
        <begin position="133"/>
        <end position="206"/>
    </location>
</feature>
<organism evidence="16 17">
    <name type="scientific">Dimorphilus gyrociliatus</name>
    <dbReference type="NCBI Taxonomy" id="2664684"/>
    <lineage>
        <taxon>Eukaryota</taxon>
        <taxon>Metazoa</taxon>
        <taxon>Spiralia</taxon>
        <taxon>Lophotrochozoa</taxon>
        <taxon>Annelida</taxon>
        <taxon>Polychaeta</taxon>
        <taxon>Polychaeta incertae sedis</taxon>
        <taxon>Dinophilidae</taxon>
        <taxon>Dimorphilus</taxon>
    </lineage>
</organism>
<proteinExistence type="predicted"/>
<dbReference type="SMART" id="SM00060">
    <property type="entry name" value="FN3"/>
    <property type="match status" value="2"/>
</dbReference>
<dbReference type="SUPFAM" id="SSF48726">
    <property type="entry name" value="Immunoglobulin"/>
    <property type="match status" value="3"/>
</dbReference>
<evidence type="ECO:0000256" key="6">
    <source>
        <dbReference type="ARBA" id="ARBA00022989"/>
    </source>
</evidence>
<evidence type="ECO:0000256" key="1">
    <source>
        <dbReference type="ARBA" id="ARBA00004167"/>
    </source>
</evidence>
<evidence type="ECO:0000256" key="12">
    <source>
        <dbReference type="SAM" id="Phobius"/>
    </source>
</evidence>
<gene>
    <name evidence="16" type="ORF">DGYR_LOCUS11751</name>
</gene>
<keyword evidence="17" id="KW-1185">Reference proteome</keyword>
<evidence type="ECO:0000313" key="17">
    <source>
        <dbReference type="Proteomes" id="UP000549394"/>
    </source>
</evidence>
<evidence type="ECO:0000256" key="4">
    <source>
        <dbReference type="ARBA" id="ARBA00022737"/>
    </source>
</evidence>
<dbReference type="CDD" id="cd00063">
    <property type="entry name" value="FN3"/>
    <property type="match status" value="2"/>
</dbReference>
<dbReference type="InterPro" id="IPR003961">
    <property type="entry name" value="FN3_dom"/>
</dbReference>
<evidence type="ECO:0000256" key="2">
    <source>
        <dbReference type="ARBA" id="ARBA00022692"/>
    </source>
</evidence>
<comment type="subcellular location">
    <subcellularLocation>
        <location evidence="1">Membrane</location>
        <topology evidence="1">Single-pass membrane protein</topology>
    </subcellularLocation>
</comment>
<dbReference type="InterPro" id="IPR013098">
    <property type="entry name" value="Ig_I-set"/>
</dbReference>
<accession>A0A7I8W6J9</accession>
<evidence type="ECO:0000256" key="8">
    <source>
        <dbReference type="ARBA" id="ARBA00023157"/>
    </source>
</evidence>